<keyword evidence="2 6" id="KW-0805">Transcription regulation</keyword>
<keyword evidence="4 6" id="KW-0238">DNA-binding</keyword>
<dbReference type="RefSeq" id="WP_346752796.1">
    <property type="nucleotide sequence ID" value="NZ_JAUJEA010000005.1"/>
</dbReference>
<dbReference type="InterPro" id="IPR014284">
    <property type="entry name" value="RNA_pol_sigma-70_dom"/>
</dbReference>
<evidence type="ECO:0000256" key="5">
    <source>
        <dbReference type="ARBA" id="ARBA00023163"/>
    </source>
</evidence>
<comment type="caution">
    <text evidence="9">The sequence shown here is derived from an EMBL/GenBank/DDBJ whole genome shotgun (WGS) entry which is preliminary data.</text>
</comment>
<proteinExistence type="inferred from homology"/>
<evidence type="ECO:0000256" key="6">
    <source>
        <dbReference type="RuleBase" id="RU000716"/>
    </source>
</evidence>
<sequence length="169" mass="19899">MMLVRKHERSVYNLVFRILKNKEVAEEVAQDVFLKSFKELKHLEDPSKYKPWLLKIAYRKSIDRVRLKKVQMAEIDELSIPVENHNATPDPLELLQKEQLKQQVEELLEQLSEVDRGIMTLYYLEDFKVAEVAAVIGLSENNVKIKLMRARAFLKNELIQRSTGKEDLY</sequence>
<dbReference type="PANTHER" id="PTHR43133">
    <property type="entry name" value="RNA POLYMERASE ECF-TYPE SIGMA FACTO"/>
    <property type="match status" value="1"/>
</dbReference>
<evidence type="ECO:0000256" key="3">
    <source>
        <dbReference type="ARBA" id="ARBA00023082"/>
    </source>
</evidence>
<evidence type="ECO:0000256" key="1">
    <source>
        <dbReference type="ARBA" id="ARBA00010641"/>
    </source>
</evidence>
<feature type="domain" description="RNA polymerase sigma factor 70 region 4 type 2" evidence="8">
    <location>
        <begin position="102"/>
        <end position="154"/>
    </location>
</feature>
<dbReference type="Pfam" id="PF04542">
    <property type="entry name" value="Sigma70_r2"/>
    <property type="match status" value="1"/>
</dbReference>
<dbReference type="NCBIfam" id="TIGR02937">
    <property type="entry name" value="sigma70-ECF"/>
    <property type="match status" value="1"/>
</dbReference>
<dbReference type="SUPFAM" id="SSF88659">
    <property type="entry name" value="Sigma3 and sigma4 domains of RNA polymerase sigma factors"/>
    <property type="match status" value="1"/>
</dbReference>
<evidence type="ECO:0000259" key="7">
    <source>
        <dbReference type="Pfam" id="PF04542"/>
    </source>
</evidence>
<feature type="domain" description="RNA polymerase sigma-70 region 2" evidence="7">
    <location>
        <begin position="3"/>
        <end position="67"/>
    </location>
</feature>
<dbReference type="InterPro" id="IPR036388">
    <property type="entry name" value="WH-like_DNA-bd_sf"/>
</dbReference>
<dbReference type="InterPro" id="IPR013325">
    <property type="entry name" value="RNA_pol_sigma_r2"/>
</dbReference>
<dbReference type="InterPro" id="IPR013324">
    <property type="entry name" value="RNA_pol_sigma_r3/r4-like"/>
</dbReference>
<name>A0ABT8KT01_9BACT</name>
<keyword evidence="10" id="KW-1185">Reference proteome</keyword>
<dbReference type="Gene3D" id="1.10.10.10">
    <property type="entry name" value="Winged helix-like DNA-binding domain superfamily/Winged helix DNA-binding domain"/>
    <property type="match status" value="1"/>
</dbReference>
<gene>
    <name evidence="9" type="ORF">QQ008_15395</name>
</gene>
<organism evidence="9 10">
    <name type="scientific">Splendidivirga corallicola</name>
    <dbReference type="NCBI Taxonomy" id="3051826"/>
    <lineage>
        <taxon>Bacteria</taxon>
        <taxon>Pseudomonadati</taxon>
        <taxon>Bacteroidota</taxon>
        <taxon>Cytophagia</taxon>
        <taxon>Cytophagales</taxon>
        <taxon>Splendidivirgaceae</taxon>
        <taxon>Splendidivirga</taxon>
    </lineage>
</organism>
<dbReference type="Gene3D" id="1.10.1740.10">
    <property type="match status" value="1"/>
</dbReference>
<evidence type="ECO:0000256" key="4">
    <source>
        <dbReference type="ARBA" id="ARBA00023125"/>
    </source>
</evidence>
<evidence type="ECO:0000259" key="8">
    <source>
        <dbReference type="Pfam" id="PF08281"/>
    </source>
</evidence>
<protein>
    <recommendedName>
        <fullName evidence="6">RNA polymerase sigma factor</fullName>
    </recommendedName>
</protein>
<evidence type="ECO:0000313" key="9">
    <source>
        <dbReference type="EMBL" id="MDN5202773.1"/>
    </source>
</evidence>
<evidence type="ECO:0000256" key="2">
    <source>
        <dbReference type="ARBA" id="ARBA00023015"/>
    </source>
</evidence>
<comment type="similarity">
    <text evidence="1 6">Belongs to the sigma-70 factor family. ECF subfamily.</text>
</comment>
<dbReference type="InterPro" id="IPR039425">
    <property type="entry name" value="RNA_pol_sigma-70-like"/>
</dbReference>
<keyword evidence="3 6" id="KW-0731">Sigma factor</keyword>
<keyword evidence="5 6" id="KW-0804">Transcription</keyword>
<dbReference type="SUPFAM" id="SSF88946">
    <property type="entry name" value="Sigma2 domain of RNA polymerase sigma factors"/>
    <property type="match status" value="1"/>
</dbReference>
<dbReference type="InterPro" id="IPR000838">
    <property type="entry name" value="RNA_pol_sigma70_ECF_CS"/>
</dbReference>
<accession>A0ABT8KT01</accession>
<dbReference type="Pfam" id="PF08281">
    <property type="entry name" value="Sigma70_r4_2"/>
    <property type="match status" value="1"/>
</dbReference>
<reference evidence="9" key="1">
    <citation type="submission" date="2023-06" db="EMBL/GenBank/DDBJ databases">
        <title>Genomic of Parafulvivirga corallium.</title>
        <authorList>
            <person name="Wang G."/>
        </authorList>
    </citation>
    <scope>NUCLEOTIDE SEQUENCE</scope>
    <source>
        <strain evidence="9">BMA10</strain>
    </source>
</reference>
<dbReference type="PANTHER" id="PTHR43133:SF8">
    <property type="entry name" value="RNA POLYMERASE SIGMA FACTOR HI_1459-RELATED"/>
    <property type="match status" value="1"/>
</dbReference>
<dbReference type="EMBL" id="JAUJEA010000005">
    <property type="protein sequence ID" value="MDN5202773.1"/>
    <property type="molecule type" value="Genomic_DNA"/>
</dbReference>
<dbReference type="Proteomes" id="UP001172082">
    <property type="component" value="Unassembled WGS sequence"/>
</dbReference>
<evidence type="ECO:0000313" key="10">
    <source>
        <dbReference type="Proteomes" id="UP001172082"/>
    </source>
</evidence>
<dbReference type="InterPro" id="IPR007627">
    <property type="entry name" value="RNA_pol_sigma70_r2"/>
</dbReference>
<dbReference type="InterPro" id="IPR013249">
    <property type="entry name" value="RNA_pol_sigma70_r4_t2"/>
</dbReference>
<dbReference type="PROSITE" id="PS01063">
    <property type="entry name" value="SIGMA70_ECF"/>
    <property type="match status" value="1"/>
</dbReference>